<evidence type="ECO:0000256" key="1">
    <source>
        <dbReference type="SAM" id="Phobius"/>
    </source>
</evidence>
<feature type="transmembrane region" description="Helical" evidence="1">
    <location>
        <begin position="223"/>
        <end position="244"/>
    </location>
</feature>
<dbReference type="EMBL" id="LT855380">
    <property type="protein sequence ID" value="SMS12182.1"/>
    <property type="molecule type" value="Genomic_DNA"/>
</dbReference>
<evidence type="ECO:0000313" key="3">
    <source>
        <dbReference type="EMBL" id="SMS12182.1"/>
    </source>
</evidence>
<dbReference type="KEGG" id="pvd:CFBP1590__4596"/>
<keyword evidence="1" id="KW-0812">Transmembrane</keyword>
<proteinExistence type="predicted"/>
<dbReference type="Pfam" id="PF00487">
    <property type="entry name" value="FA_desaturase"/>
    <property type="match status" value="1"/>
</dbReference>
<dbReference type="GeneID" id="47766252"/>
<evidence type="ECO:0000259" key="2">
    <source>
        <dbReference type="Pfam" id="PF00487"/>
    </source>
</evidence>
<keyword evidence="1" id="KW-0472">Membrane</keyword>
<reference evidence="3 4" key="1">
    <citation type="submission" date="2017-05" db="EMBL/GenBank/DDBJ databases">
        <authorList>
            <person name="Song R."/>
            <person name="Chenine A.L."/>
            <person name="Ruprecht R.M."/>
        </authorList>
    </citation>
    <scope>NUCLEOTIDE SEQUENCE [LARGE SCALE GENOMIC DNA]</scope>
    <source>
        <strain evidence="3 4">CFBP 1590</strain>
    </source>
</reference>
<dbReference type="AlphaFoldDB" id="A0A1Y6JTQ5"/>
<organism evidence="3 4">
    <name type="scientific">Pseudomonas viridiflava</name>
    <name type="common">Phytomonas viridiflava</name>
    <dbReference type="NCBI Taxonomy" id="33069"/>
    <lineage>
        <taxon>Bacteria</taxon>
        <taxon>Pseudomonadati</taxon>
        <taxon>Pseudomonadota</taxon>
        <taxon>Gammaproteobacteria</taxon>
        <taxon>Pseudomonadales</taxon>
        <taxon>Pseudomonadaceae</taxon>
        <taxon>Pseudomonas</taxon>
    </lineage>
</organism>
<dbReference type="InterPro" id="IPR005804">
    <property type="entry name" value="FA_desaturase_dom"/>
</dbReference>
<keyword evidence="1" id="KW-1133">Transmembrane helix</keyword>
<feature type="transmembrane region" description="Helical" evidence="1">
    <location>
        <begin position="198"/>
        <end position="217"/>
    </location>
</feature>
<feature type="transmembrane region" description="Helical" evidence="1">
    <location>
        <begin position="49"/>
        <end position="69"/>
    </location>
</feature>
<feature type="domain" description="Fatty acid desaturase" evidence="2">
    <location>
        <begin position="75"/>
        <end position="299"/>
    </location>
</feature>
<protein>
    <submittedName>
        <fullName evidence="3">Hypothetical membrane protein</fullName>
    </submittedName>
</protein>
<dbReference type="RefSeq" id="WP_162864329.1">
    <property type="nucleotide sequence ID" value="NZ_CP077719.1"/>
</dbReference>
<evidence type="ECO:0000313" key="4">
    <source>
        <dbReference type="Proteomes" id="UP000196842"/>
    </source>
</evidence>
<dbReference type="GO" id="GO:0006629">
    <property type="term" value="P:lipid metabolic process"/>
    <property type="evidence" value="ECO:0007669"/>
    <property type="project" value="InterPro"/>
</dbReference>
<gene>
    <name evidence="3" type="ORF">CFBP1590__4596</name>
</gene>
<name>A0A1Y6JTQ5_PSEVI</name>
<dbReference type="Proteomes" id="UP000196842">
    <property type="component" value="Chromosome I"/>
</dbReference>
<sequence>MNKKDLMEESGAIRNSYAGLPCQGVWTWLTGKELDGRKPLWSSTPTECVIWACLWFFGGCALSISLCVADMSLMWLIPSVILTAGGARYIVATIIHHAVHHTVFASARKNKVLAEILSTVTWVQPYDVYRKFHVFEHHGSEFSTADDQDLAAIYRMGLTPGKSERELKRTLLLQCFNPFMHLKFLMGRLKSNFIGAPFYRVIMSVTWMMVLAALALTVGAQTFLLSVALPLVLVYQICSILHLVTEHVWVIRPAQQSVKEAHQNNSLGRFCGEHTPDDRNQAIRSLQWCFWLARHLFWHLPVRILFVQGSLVVHDWHHRHGGKRDWPNSIQAREIEVSKEAANEVYSYTDIWGFFNAIEYTLAGISQSDQHVDLNELKYRLN</sequence>
<accession>A0A1Y6JTQ5</accession>